<dbReference type="Proteomes" id="UP000319212">
    <property type="component" value="Unassembled WGS sequence"/>
</dbReference>
<dbReference type="PANTHER" id="PTHR30427">
    <property type="entry name" value="TRANSCRIPTIONAL ACTIVATOR PROTEIN LYSR"/>
    <property type="match status" value="1"/>
</dbReference>
<keyword evidence="3" id="KW-0238">DNA-binding</keyword>
<dbReference type="SUPFAM" id="SSF53850">
    <property type="entry name" value="Periplasmic binding protein-like II"/>
    <property type="match status" value="1"/>
</dbReference>
<evidence type="ECO:0000313" key="7">
    <source>
        <dbReference type="Proteomes" id="UP000319212"/>
    </source>
</evidence>
<dbReference type="GO" id="GO:0043565">
    <property type="term" value="F:sequence-specific DNA binding"/>
    <property type="evidence" value="ECO:0007669"/>
    <property type="project" value="TreeGrafter"/>
</dbReference>
<proteinExistence type="inferred from homology"/>
<accession>A0A502DQ10</accession>
<dbReference type="GO" id="GO:0003700">
    <property type="term" value="F:DNA-binding transcription factor activity"/>
    <property type="evidence" value="ECO:0007669"/>
    <property type="project" value="InterPro"/>
</dbReference>
<evidence type="ECO:0000259" key="5">
    <source>
        <dbReference type="PROSITE" id="PS50931"/>
    </source>
</evidence>
<protein>
    <submittedName>
        <fullName evidence="6">LysR family transcriptional regulator</fullName>
    </submittedName>
</protein>
<keyword evidence="2" id="KW-0805">Transcription regulation</keyword>
<dbReference type="EMBL" id="RCZI01000003">
    <property type="protein sequence ID" value="TPG27488.1"/>
    <property type="molecule type" value="Genomic_DNA"/>
</dbReference>
<dbReference type="Gene3D" id="3.40.190.290">
    <property type="match status" value="1"/>
</dbReference>
<dbReference type="PROSITE" id="PS50931">
    <property type="entry name" value="HTH_LYSR"/>
    <property type="match status" value="1"/>
</dbReference>
<organism evidence="6 7">
    <name type="scientific">Variovorax guangxiensis</name>
    <dbReference type="NCBI Taxonomy" id="1775474"/>
    <lineage>
        <taxon>Bacteria</taxon>
        <taxon>Pseudomonadati</taxon>
        <taxon>Pseudomonadota</taxon>
        <taxon>Betaproteobacteria</taxon>
        <taxon>Burkholderiales</taxon>
        <taxon>Comamonadaceae</taxon>
        <taxon>Variovorax</taxon>
    </lineage>
</organism>
<dbReference type="Gene3D" id="1.10.10.10">
    <property type="entry name" value="Winged helix-like DNA-binding domain superfamily/Winged helix DNA-binding domain"/>
    <property type="match status" value="1"/>
</dbReference>
<evidence type="ECO:0000256" key="3">
    <source>
        <dbReference type="ARBA" id="ARBA00023125"/>
    </source>
</evidence>
<name>A0A502DQ10_9BURK</name>
<dbReference type="InterPro" id="IPR036388">
    <property type="entry name" value="WH-like_DNA-bd_sf"/>
</dbReference>
<dbReference type="PANTHER" id="PTHR30427:SF1">
    <property type="entry name" value="TRANSCRIPTIONAL ACTIVATOR PROTEIN LYSR"/>
    <property type="match status" value="1"/>
</dbReference>
<gene>
    <name evidence="6" type="ORF">EAH82_11950</name>
</gene>
<dbReference type="OrthoDB" id="110033at2"/>
<reference evidence="6 7" key="1">
    <citation type="journal article" date="2019" name="Environ. Microbiol.">
        <title>Species interactions and distinct microbial communities in high Arctic permafrost affected cryosols are associated with the CH4 and CO2 gas fluxes.</title>
        <authorList>
            <person name="Altshuler I."/>
            <person name="Hamel J."/>
            <person name="Turney S."/>
            <person name="Magnuson E."/>
            <person name="Levesque R."/>
            <person name="Greer C."/>
            <person name="Whyte L.G."/>
        </authorList>
    </citation>
    <scope>NUCLEOTIDE SEQUENCE [LARGE SCALE GENOMIC DNA]</scope>
    <source>
        <strain evidence="6 7">S06.C</strain>
    </source>
</reference>
<dbReference type="Pfam" id="PF03466">
    <property type="entry name" value="LysR_substrate"/>
    <property type="match status" value="1"/>
</dbReference>
<dbReference type="InterPro" id="IPR000847">
    <property type="entry name" value="LysR_HTH_N"/>
</dbReference>
<feature type="domain" description="HTH lysR-type" evidence="5">
    <location>
        <begin position="24"/>
        <end position="81"/>
    </location>
</feature>
<dbReference type="AlphaFoldDB" id="A0A502DQ10"/>
<sequence>MERPDVFSGLNHAPMSDPQFRSLINLRQLEVLRAVMRCRTTIGAAEELGMSQPAVSNAIKLAEAKLGIALFDRVSNRLVPTADAQILMADAEPLFVVHEAVQRKAWDLRTGRAGVLRIHATAELSQHLVPSVLALFMAEHPDVQVTIEAVRMDALLEGVESGSADVGIAMKPPARPNLTREVLVEAEMMCITPKGHELAGLPVLTPFDLRGRRIVGPGSASPLGAMISQAFERSSDHYHADIEARFANIVSPMVARGLGIGFVDEMTARYDKEPAFDVHRFRPRVAVPVCGLFVRDKPRARLAQAFMQHALRYMQAQLGRRDGDDEEGEVSQPV</sequence>
<comment type="similarity">
    <text evidence="1">Belongs to the LysR transcriptional regulatory family.</text>
</comment>
<dbReference type="GO" id="GO:0010628">
    <property type="term" value="P:positive regulation of gene expression"/>
    <property type="evidence" value="ECO:0007669"/>
    <property type="project" value="TreeGrafter"/>
</dbReference>
<dbReference type="InterPro" id="IPR005119">
    <property type="entry name" value="LysR_subst-bd"/>
</dbReference>
<keyword evidence="4" id="KW-0804">Transcription</keyword>
<dbReference type="InterPro" id="IPR036390">
    <property type="entry name" value="WH_DNA-bd_sf"/>
</dbReference>
<dbReference type="Pfam" id="PF00126">
    <property type="entry name" value="HTH_1"/>
    <property type="match status" value="1"/>
</dbReference>
<comment type="caution">
    <text evidence="6">The sequence shown here is derived from an EMBL/GenBank/DDBJ whole genome shotgun (WGS) entry which is preliminary data.</text>
</comment>
<evidence type="ECO:0000256" key="4">
    <source>
        <dbReference type="ARBA" id="ARBA00023163"/>
    </source>
</evidence>
<evidence type="ECO:0000256" key="1">
    <source>
        <dbReference type="ARBA" id="ARBA00009437"/>
    </source>
</evidence>
<evidence type="ECO:0000313" key="6">
    <source>
        <dbReference type="EMBL" id="TPG27488.1"/>
    </source>
</evidence>
<evidence type="ECO:0000256" key="2">
    <source>
        <dbReference type="ARBA" id="ARBA00023015"/>
    </source>
</evidence>
<dbReference type="SUPFAM" id="SSF46785">
    <property type="entry name" value="Winged helix' DNA-binding domain"/>
    <property type="match status" value="1"/>
</dbReference>